<dbReference type="GO" id="GO:0009897">
    <property type="term" value="C:external side of plasma membrane"/>
    <property type="evidence" value="ECO:0007669"/>
    <property type="project" value="TreeGrafter"/>
</dbReference>
<name>A0A6J2PGJ2_COTGO</name>
<feature type="compositionally biased region" description="Basic and acidic residues" evidence="8">
    <location>
        <begin position="286"/>
        <end position="298"/>
    </location>
</feature>
<feature type="region of interest" description="Disordered" evidence="8">
    <location>
        <begin position="286"/>
        <end position="317"/>
    </location>
</feature>
<protein>
    <submittedName>
        <fullName evidence="13">Uncharacterized protein LOC115006399 isoform X1</fullName>
    </submittedName>
</protein>
<evidence type="ECO:0000256" key="9">
    <source>
        <dbReference type="SAM" id="Phobius"/>
    </source>
</evidence>
<dbReference type="PROSITE" id="PS50853">
    <property type="entry name" value="FN3"/>
    <property type="match status" value="1"/>
</dbReference>
<gene>
    <name evidence="13" type="primary">LOC115006399</name>
</gene>
<dbReference type="Proteomes" id="UP000504630">
    <property type="component" value="Chromosome 3"/>
</dbReference>
<evidence type="ECO:0000259" key="11">
    <source>
        <dbReference type="PROSITE" id="PS50853"/>
    </source>
</evidence>
<dbReference type="InterPro" id="IPR013783">
    <property type="entry name" value="Ig-like_fold"/>
</dbReference>
<evidence type="ECO:0000256" key="2">
    <source>
        <dbReference type="ARBA" id="ARBA00022692"/>
    </source>
</evidence>
<keyword evidence="3 10" id="KW-0732">Signal</keyword>
<feature type="compositionally biased region" description="Low complexity" evidence="8">
    <location>
        <begin position="301"/>
        <end position="316"/>
    </location>
</feature>
<keyword evidence="6" id="KW-0675">Receptor</keyword>
<feature type="transmembrane region" description="Helical" evidence="9">
    <location>
        <begin position="221"/>
        <end position="244"/>
    </location>
</feature>
<dbReference type="PANTHER" id="PTHR23037:SF42">
    <property type="entry name" value="CYTOKINE RECEPTOR COMMON SUBUNIT GAMMA ISOFORM X1-RELATED"/>
    <property type="match status" value="1"/>
</dbReference>
<keyword evidence="5 9" id="KW-0472">Membrane</keyword>
<proteinExistence type="predicted"/>
<dbReference type="OrthoDB" id="8962741at2759"/>
<accession>A0A6J2PGJ2</accession>
<dbReference type="GO" id="GO:0016064">
    <property type="term" value="P:immunoglobulin mediated immune response"/>
    <property type="evidence" value="ECO:0007669"/>
    <property type="project" value="TreeGrafter"/>
</dbReference>
<keyword evidence="2 9" id="KW-0812">Transmembrane</keyword>
<evidence type="ECO:0000256" key="8">
    <source>
        <dbReference type="SAM" id="MobiDB-lite"/>
    </source>
</evidence>
<keyword evidence="4 9" id="KW-1133">Transmembrane helix</keyword>
<dbReference type="InterPro" id="IPR036116">
    <property type="entry name" value="FN3_sf"/>
</dbReference>
<dbReference type="GO" id="GO:0004896">
    <property type="term" value="F:cytokine receptor activity"/>
    <property type="evidence" value="ECO:0007669"/>
    <property type="project" value="TreeGrafter"/>
</dbReference>
<dbReference type="CDD" id="cd00063">
    <property type="entry name" value="FN3"/>
    <property type="match status" value="1"/>
</dbReference>
<dbReference type="PANTHER" id="PTHR23037">
    <property type="entry name" value="CYTOKINE RECEPTOR"/>
    <property type="match status" value="1"/>
</dbReference>
<sequence length="598" mass="65480">MELKSRVRDRICFVLLILGTIATALSGQNLDCTNDFDNTWFCQLEAQNCTEYNVSLWSIDRYGDTHCIFKQCEVGQCCCSFKMMCILGATYNATLSKGGKSMKSKIISVKDSIKPKTPTIISVKESNGNFQIKWNANTIGSFGQSLKANVTYHKKGDAEKVPVHFKPTTVNGLNYYEILGRHLKPSTTYAVSVKSYTDWSEKYSDSSEEIEFTTPMSPNDLSLAIIVILCVAAVIISAAIYGCYLKLKTRWRDVVAKCPNPKLLLMHPSKQGVLKPVSPIISSVRVEPHVPEESKPWLKDTSGGSPQQSSESTGSSCLSYATTEPANIIAGVQDALEKLFPNISPISTLTTNPPTESNKDQWSLLSPSYNPCDVRADIMSVGSDGFDNQTYFLSPNCVDQQAPAGPLVNLPPVVSSLVPTEMSYDQCNADSLGCSHAEGSSLSSVFRGTNTIASCDSVFRFEAECESFDEAVLGVTKLHEKTEGGIICDENPFYRCAPAGSHSLPPVHDDYQPFQDLVKQPDILFSEERSGEKEERLTKYPDKSFTKMPQSFVGPVAPGSINNVHVGQGLSELQRHLLSGIPADQSMPLITESGYHSV</sequence>
<dbReference type="AlphaFoldDB" id="A0A6J2PGJ2"/>
<evidence type="ECO:0000256" key="1">
    <source>
        <dbReference type="ARBA" id="ARBA00004479"/>
    </source>
</evidence>
<feature type="signal peptide" evidence="10">
    <location>
        <begin position="1"/>
        <end position="27"/>
    </location>
</feature>
<evidence type="ECO:0000256" key="4">
    <source>
        <dbReference type="ARBA" id="ARBA00022989"/>
    </source>
</evidence>
<dbReference type="KEGG" id="cgob:115006399"/>
<evidence type="ECO:0000256" key="6">
    <source>
        <dbReference type="ARBA" id="ARBA00023170"/>
    </source>
</evidence>
<evidence type="ECO:0000256" key="3">
    <source>
        <dbReference type="ARBA" id="ARBA00022729"/>
    </source>
</evidence>
<keyword evidence="12" id="KW-1185">Reference proteome</keyword>
<dbReference type="RefSeq" id="XP_029284479.1">
    <property type="nucleotide sequence ID" value="XM_029428619.1"/>
</dbReference>
<dbReference type="SUPFAM" id="SSF49265">
    <property type="entry name" value="Fibronectin type III"/>
    <property type="match status" value="1"/>
</dbReference>
<dbReference type="Gene3D" id="2.60.40.10">
    <property type="entry name" value="Immunoglobulins"/>
    <property type="match status" value="1"/>
</dbReference>
<keyword evidence="7" id="KW-0325">Glycoprotein</keyword>
<dbReference type="InterPro" id="IPR003961">
    <property type="entry name" value="FN3_dom"/>
</dbReference>
<reference evidence="13" key="1">
    <citation type="submission" date="2025-08" db="UniProtKB">
        <authorList>
            <consortium name="RefSeq"/>
        </authorList>
    </citation>
    <scope>IDENTIFICATION</scope>
</reference>
<dbReference type="InParanoid" id="A0A6J2PGJ2"/>
<dbReference type="GeneID" id="115006399"/>
<evidence type="ECO:0000313" key="13">
    <source>
        <dbReference type="RefSeq" id="XP_029284479.1"/>
    </source>
</evidence>
<evidence type="ECO:0000256" key="7">
    <source>
        <dbReference type="ARBA" id="ARBA00023180"/>
    </source>
</evidence>
<evidence type="ECO:0000313" key="12">
    <source>
        <dbReference type="Proteomes" id="UP000504630"/>
    </source>
</evidence>
<comment type="subcellular location">
    <subcellularLocation>
        <location evidence="1">Membrane</location>
        <topology evidence="1">Single-pass type I membrane protein</topology>
    </subcellularLocation>
</comment>
<organism evidence="12 13">
    <name type="scientific">Cottoperca gobio</name>
    <name type="common">Frogmouth</name>
    <name type="synonym">Aphritis gobio</name>
    <dbReference type="NCBI Taxonomy" id="56716"/>
    <lineage>
        <taxon>Eukaryota</taxon>
        <taxon>Metazoa</taxon>
        <taxon>Chordata</taxon>
        <taxon>Craniata</taxon>
        <taxon>Vertebrata</taxon>
        <taxon>Euteleostomi</taxon>
        <taxon>Actinopterygii</taxon>
        <taxon>Neopterygii</taxon>
        <taxon>Teleostei</taxon>
        <taxon>Neoteleostei</taxon>
        <taxon>Acanthomorphata</taxon>
        <taxon>Eupercaria</taxon>
        <taxon>Perciformes</taxon>
        <taxon>Notothenioidei</taxon>
        <taxon>Bovichtidae</taxon>
        <taxon>Cottoperca</taxon>
    </lineage>
</organism>
<evidence type="ECO:0000256" key="10">
    <source>
        <dbReference type="SAM" id="SignalP"/>
    </source>
</evidence>
<evidence type="ECO:0000256" key="5">
    <source>
        <dbReference type="ARBA" id="ARBA00023136"/>
    </source>
</evidence>
<feature type="chain" id="PRO_5026809249" evidence="10">
    <location>
        <begin position="28"/>
        <end position="598"/>
    </location>
</feature>
<feature type="domain" description="Fibronectin type-III" evidence="11">
    <location>
        <begin position="114"/>
        <end position="217"/>
    </location>
</feature>